<dbReference type="GO" id="GO:0003700">
    <property type="term" value="F:DNA-binding transcription factor activity"/>
    <property type="evidence" value="ECO:0007669"/>
    <property type="project" value="TreeGrafter"/>
</dbReference>
<dbReference type="InterPro" id="IPR009057">
    <property type="entry name" value="Homeodomain-like_sf"/>
</dbReference>
<dbReference type="InterPro" id="IPR050109">
    <property type="entry name" value="HTH-type_TetR-like_transc_reg"/>
</dbReference>
<sequence length="232" mass="24432">MRADGSKDETTGATDATARPPRRRADARGNRARILEVASHLLARDGAVSMDDIARAAGVVRRTVYAHFPTREALVVELGAGAAAELLEAVTAVRRHADDDPAEALARFASAIWEQGARYRLLLTMARQTFDSPGIQRFLAPVSDEVLAIVETGQRAGRFTTDLPPAVLVRVLQATTISLLETLGTDGWDGAPHPAAAAVLRAAGLTGDDVAGVVGRVLPTPGRRAPEDGSTS</sequence>
<dbReference type="RefSeq" id="WP_198732281.1">
    <property type="nucleotide sequence ID" value="NZ_JAEINH010000001.1"/>
</dbReference>
<protein>
    <submittedName>
        <fullName evidence="5">TetR/AcrR family transcriptional regulator</fullName>
    </submittedName>
</protein>
<dbReference type="SUPFAM" id="SSF48498">
    <property type="entry name" value="Tetracyclin repressor-like, C-terminal domain"/>
    <property type="match status" value="1"/>
</dbReference>
<feature type="domain" description="HTH tetR-type" evidence="4">
    <location>
        <begin position="28"/>
        <end position="86"/>
    </location>
</feature>
<evidence type="ECO:0000256" key="2">
    <source>
        <dbReference type="PROSITE-ProRule" id="PRU00335"/>
    </source>
</evidence>
<proteinExistence type="predicted"/>
<dbReference type="Pfam" id="PF00440">
    <property type="entry name" value="TetR_N"/>
    <property type="match status" value="1"/>
</dbReference>
<dbReference type="PROSITE" id="PS50977">
    <property type="entry name" value="HTH_TETR_2"/>
    <property type="match status" value="1"/>
</dbReference>
<dbReference type="PANTHER" id="PTHR30055:SF209">
    <property type="entry name" value="POSSIBLE TRANSCRIPTIONAL REGULATORY PROTEIN (PROBABLY TETR-FAMILY)"/>
    <property type="match status" value="1"/>
</dbReference>
<evidence type="ECO:0000256" key="1">
    <source>
        <dbReference type="ARBA" id="ARBA00023125"/>
    </source>
</evidence>
<dbReference type="SUPFAM" id="SSF46689">
    <property type="entry name" value="Homeodomain-like"/>
    <property type="match status" value="1"/>
</dbReference>
<dbReference type="InterPro" id="IPR001647">
    <property type="entry name" value="HTH_TetR"/>
</dbReference>
<name>A0A934MCC1_9MICO</name>
<feature type="compositionally biased region" description="Basic and acidic residues" evidence="3">
    <location>
        <begin position="1"/>
        <end position="10"/>
    </location>
</feature>
<evidence type="ECO:0000259" key="4">
    <source>
        <dbReference type="PROSITE" id="PS50977"/>
    </source>
</evidence>
<dbReference type="Gene3D" id="1.10.357.10">
    <property type="entry name" value="Tetracycline Repressor, domain 2"/>
    <property type="match status" value="1"/>
</dbReference>
<dbReference type="PANTHER" id="PTHR30055">
    <property type="entry name" value="HTH-TYPE TRANSCRIPTIONAL REGULATOR RUTR"/>
    <property type="match status" value="1"/>
</dbReference>
<dbReference type="EMBL" id="JAEINH010000001">
    <property type="protein sequence ID" value="MBI9113729.1"/>
    <property type="molecule type" value="Genomic_DNA"/>
</dbReference>
<keyword evidence="1 2" id="KW-0238">DNA-binding</keyword>
<gene>
    <name evidence="5" type="ORF">JAV76_01720</name>
</gene>
<feature type="DNA-binding region" description="H-T-H motif" evidence="2">
    <location>
        <begin position="49"/>
        <end position="68"/>
    </location>
</feature>
<evidence type="ECO:0000256" key="3">
    <source>
        <dbReference type="SAM" id="MobiDB-lite"/>
    </source>
</evidence>
<dbReference type="InterPro" id="IPR036271">
    <property type="entry name" value="Tet_transcr_reg_TetR-rel_C_sf"/>
</dbReference>
<comment type="caution">
    <text evidence="5">The sequence shown here is derived from an EMBL/GenBank/DDBJ whole genome shotgun (WGS) entry which is preliminary data.</text>
</comment>
<dbReference type="AlphaFoldDB" id="A0A934MCC1"/>
<dbReference type="GO" id="GO:0000976">
    <property type="term" value="F:transcription cis-regulatory region binding"/>
    <property type="evidence" value="ECO:0007669"/>
    <property type="project" value="TreeGrafter"/>
</dbReference>
<evidence type="ECO:0000313" key="5">
    <source>
        <dbReference type="EMBL" id="MBI9113729.1"/>
    </source>
</evidence>
<dbReference type="Proteomes" id="UP000602087">
    <property type="component" value="Unassembled WGS sequence"/>
</dbReference>
<organism evidence="5 6">
    <name type="scientific">Sanguibacter suaedae</name>
    <dbReference type="NCBI Taxonomy" id="2795737"/>
    <lineage>
        <taxon>Bacteria</taxon>
        <taxon>Bacillati</taxon>
        <taxon>Actinomycetota</taxon>
        <taxon>Actinomycetes</taxon>
        <taxon>Micrococcales</taxon>
        <taxon>Sanguibacteraceae</taxon>
        <taxon>Sanguibacter</taxon>
    </lineage>
</organism>
<accession>A0A934MCC1</accession>
<reference evidence="5" key="1">
    <citation type="submission" date="2020-12" db="EMBL/GenBank/DDBJ databases">
        <title>Sanguibacter suaedae sp. nov., isolated from Suaeda aralocaspica.</title>
        <authorList>
            <person name="Ma Q."/>
        </authorList>
    </citation>
    <scope>NUCLEOTIDE SEQUENCE</scope>
    <source>
        <strain evidence="5">YZGR15</strain>
    </source>
</reference>
<feature type="region of interest" description="Disordered" evidence="3">
    <location>
        <begin position="1"/>
        <end position="29"/>
    </location>
</feature>
<evidence type="ECO:0000313" key="6">
    <source>
        <dbReference type="Proteomes" id="UP000602087"/>
    </source>
</evidence>
<keyword evidence="6" id="KW-1185">Reference proteome</keyword>